<keyword evidence="1" id="KW-1185">Reference proteome</keyword>
<evidence type="ECO:0000313" key="1">
    <source>
        <dbReference type="Proteomes" id="UP000887574"/>
    </source>
</evidence>
<name>A0A915DS55_9BILA</name>
<dbReference type="Proteomes" id="UP000887574">
    <property type="component" value="Unplaced"/>
</dbReference>
<evidence type="ECO:0000313" key="2">
    <source>
        <dbReference type="WBParaSite" id="jg22354"/>
    </source>
</evidence>
<organism evidence="1 2">
    <name type="scientific">Ditylenchus dipsaci</name>
    <dbReference type="NCBI Taxonomy" id="166011"/>
    <lineage>
        <taxon>Eukaryota</taxon>
        <taxon>Metazoa</taxon>
        <taxon>Ecdysozoa</taxon>
        <taxon>Nematoda</taxon>
        <taxon>Chromadorea</taxon>
        <taxon>Rhabditida</taxon>
        <taxon>Tylenchina</taxon>
        <taxon>Tylenchomorpha</taxon>
        <taxon>Sphaerularioidea</taxon>
        <taxon>Anguinidae</taxon>
        <taxon>Anguininae</taxon>
        <taxon>Ditylenchus</taxon>
    </lineage>
</organism>
<accession>A0A915DS55</accession>
<reference evidence="2" key="1">
    <citation type="submission" date="2022-11" db="UniProtKB">
        <authorList>
            <consortium name="WormBaseParasite"/>
        </authorList>
    </citation>
    <scope>IDENTIFICATION</scope>
</reference>
<dbReference type="AlphaFoldDB" id="A0A915DS55"/>
<dbReference type="WBParaSite" id="jg22354">
    <property type="protein sequence ID" value="jg22354"/>
    <property type="gene ID" value="jg22354"/>
</dbReference>
<sequence>MPGFGNETCGVIDSSILIEDKAYFRRIRLRVLQQSFWYSSSKCCMMTVVPNLVYEVIIRAPSVIVTFEELVKPVANNLSNELIYKAPWNHDTRIICHPYDRASCSSEKDLKERPSLPKIRRHGEILYSLENNEVIWPKDPKYREGHAVQADMYYCKYNQFYVVYRYFVLKAKNIPPLKTRRSMESHEFGGHMEYYVKLKRSSRLGFFVCKELDYCLVEDSKRLLMNAASDSKRKFFPAWLKRSDPSRLARFEVSALDHQHYNPTELWSAAPDVKSTGFLINQATGSEKIPKLVIWFAFEAVYSAQNAYVVLRLSPIESKSAISAIPWRGGYLFEETLNCTGIRMSEKVYAAQNFGLVMDPENMIMDKAKKNRIELPQSISRSLGRR</sequence>
<proteinExistence type="predicted"/>
<protein>
    <submittedName>
        <fullName evidence="2">Uncharacterized protein</fullName>
    </submittedName>
</protein>